<dbReference type="HOGENOM" id="CLU_1562866_0_0_1"/>
<name>U1GU96_ENDPU</name>
<sequence length="171" mass="19014">MPGKPIFGLESSCPQTKTTTEVLVAEVRGNNPGSNNKRHYRWNNIQTSVRISVTRDYPATDEDSNAESDSVNEQQLVDNGDSEGDEDSDYEPSASDSAEFSEEKDLTGEELARGQKEVAWEVKGLISAQHTFLNNGVELTSSIGSLEVDKYAQPNRENSQEVKENRQRMTQ</sequence>
<protein>
    <submittedName>
        <fullName evidence="2">Uncharacterized protein</fullName>
    </submittedName>
</protein>
<keyword evidence="3" id="KW-1185">Reference proteome</keyword>
<gene>
    <name evidence="2" type="ORF">EPUS_01361</name>
</gene>
<reference evidence="3" key="1">
    <citation type="journal article" date="2014" name="BMC Genomics">
        <title>Genome characteristics reveal the impact of lichenization on lichen-forming fungus Endocarpon pusillum Hedwig (Verrucariales, Ascomycota).</title>
        <authorList>
            <person name="Wang Y.-Y."/>
            <person name="Liu B."/>
            <person name="Zhang X.-Y."/>
            <person name="Zhou Q.-M."/>
            <person name="Zhang T."/>
            <person name="Li H."/>
            <person name="Yu Y.-F."/>
            <person name="Zhang X.-L."/>
            <person name="Hao X.-Y."/>
            <person name="Wang M."/>
            <person name="Wang L."/>
            <person name="Wei J.-C."/>
        </authorList>
    </citation>
    <scope>NUCLEOTIDE SEQUENCE [LARGE SCALE GENOMIC DNA]</scope>
    <source>
        <strain evidence="3">Z07020 / HMAS-L-300199</strain>
    </source>
</reference>
<organism evidence="2 3">
    <name type="scientific">Endocarpon pusillum (strain Z07020 / HMAS-L-300199)</name>
    <name type="common">Lichen-forming fungus</name>
    <dbReference type="NCBI Taxonomy" id="1263415"/>
    <lineage>
        <taxon>Eukaryota</taxon>
        <taxon>Fungi</taxon>
        <taxon>Dikarya</taxon>
        <taxon>Ascomycota</taxon>
        <taxon>Pezizomycotina</taxon>
        <taxon>Eurotiomycetes</taxon>
        <taxon>Chaetothyriomycetidae</taxon>
        <taxon>Verrucariales</taxon>
        <taxon>Verrucariaceae</taxon>
        <taxon>Endocarpon</taxon>
    </lineage>
</organism>
<dbReference type="GeneID" id="19236418"/>
<evidence type="ECO:0000313" key="2">
    <source>
        <dbReference type="EMBL" id="ERF76028.1"/>
    </source>
</evidence>
<feature type="compositionally biased region" description="Acidic residues" evidence="1">
    <location>
        <begin position="80"/>
        <end position="90"/>
    </location>
</feature>
<dbReference type="Proteomes" id="UP000019373">
    <property type="component" value="Unassembled WGS sequence"/>
</dbReference>
<dbReference type="EMBL" id="KE720780">
    <property type="protein sequence ID" value="ERF76028.1"/>
    <property type="molecule type" value="Genomic_DNA"/>
</dbReference>
<proteinExistence type="predicted"/>
<feature type="region of interest" description="Disordered" evidence="1">
    <location>
        <begin position="147"/>
        <end position="171"/>
    </location>
</feature>
<feature type="compositionally biased region" description="Basic and acidic residues" evidence="1">
    <location>
        <begin position="158"/>
        <end position="171"/>
    </location>
</feature>
<dbReference type="AlphaFoldDB" id="U1GU96"/>
<feature type="compositionally biased region" description="Basic and acidic residues" evidence="1">
    <location>
        <begin position="101"/>
        <end position="112"/>
    </location>
</feature>
<dbReference type="RefSeq" id="XP_007786494.1">
    <property type="nucleotide sequence ID" value="XM_007788304.1"/>
</dbReference>
<evidence type="ECO:0000256" key="1">
    <source>
        <dbReference type="SAM" id="MobiDB-lite"/>
    </source>
</evidence>
<feature type="compositionally biased region" description="Polar residues" evidence="1">
    <location>
        <begin position="67"/>
        <end position="77"/>
    </location>
</feature>
<accession>U1GU96</accession>
<feature type="region of interest" description="Disordered" evidence="1">
    <location>
        <begin position="58"/>
        <end position="112"/>
    </location>
</feature>
<evidence type="ECO:0000313" key="3">
    <source>
        <dbReference type="Proteomes" id="UP000019373"/>
    </source>
</evidence>